<evidence type="ECO:0000313" key="2">
    <source>
        <dbReference type="EMBL" id="CAB0044150.1"/>
    </source>
</evidence>
<organism evidence="2 3">
    <name type="scientific">Trichogramma brassicae</name>
    <dbReference type="NCBI Taxonomy" id="86971"/>
    <lineage>
        <taxon>Eukaryota</taxon>
        <taxon>Metazoa</taxon>
        <taxon>Ecdysozoa</taxon>
        <taxon>Arthropoda</taxon>
        <taxon>Hexapoda</taxon>
        <taxon>Insecta</taxon>
        <taxon>Pterygota</taxon>
        <taxon>Neoptera</taxon>
        <taxon>Endopterygota</taxon>
        <taxon>Hymenoptera</taxon>
        <taxon>Apocrita</taxon>
        <taxon>Proctotrupomorpha</taxon>
        <taxon>Chalcidoidea</taxon>
        <taxon>Trichogrammatidae</taxon>
        <taxon>Trichogramma</taxon>
    </lineage>
</organism>
<dbReference type="OrthoDB" id="1687175at2759"/>
<gene>
    <name evidence="2" type="ORF">TBRA_LOCUS15738</name>
</gene>
<keyword evidence="1" id="KW-0812">Transmembrane</keyword>
<protein>
    <submittedName>
        <fullName evidence="2">Uncharacterized protein</fullName>
    </submittedName>
</protein>
<keyword evidence="3" id="KW-1185">Reference proteome</keyword>
<accession>A0A6H5J6I8</accession>
<proteinExistence type="predicted"/>
<dbReference type="Proteomes" id="UP000479190">
    <property type="component" value="Unassembled WGS sequence"/>
</dbReference>
<reference evidence="2 3" key="1">
    <citation type="submission" date="2020-02" db="EMBL/GenBank/DDBJ databases">
        <authorList>
            <person name="Ferguson B K."/>
        </authorList>
    </citation>
    <scope>NUCLEOTIDE SEQUENCE [LARGE SCALE GENOMIC DNA]</scope>
</reference>
<dbReference type="AlphaFoldDB" id="A0A6H5J6I8"/>
<dbReference type="EMBL" id="CADCXV010001404">
    <property type="protein sequence ID" value="CAB0044150.1"/>
    <property type="molecule type" value="Genomic_DNA"/>
</dbReference>
<evidence type="ECO:0000313" key="3">
    <source>
        <dbReference type="Proteomes" id="UP000479190"/>
    </source>
</evidence>
<keyword evidence="1" id="KW-1133">Transmembrane helix</keyword>
<sequence length="118" mass="13685">MEQFAVGTSENDPNFAEFCTQVHKIGCRRSKDASQRVFGSLWWLFFLLGHYVLAATVCDLCECRYSRKNEDFGDQVYCSYQEQDILKTEHSLPMLFINPRSSSSLGFLIFFQNFSNII</sequence>
<name>A0A6H5J6I8_9HYME</name>
<evidence type="ECO:0000256" key="1">
    <source>
        <dbReference type="SAM" id="Phobius"/>
    </source>
</evidence>
<feature type="transmembrane region" description="Helical" evidence="1">
    <location>
        <begin position="41"/>
        <end position="61"/>
    </location>
</feature>
<keyword evidence="1" id="KW-0472">Membrane</keyword>